<dbReference type="Proteomes" id="UP000005845">
    <property type="component" value="Unassembled WGS sequence"/>
</dbReference>
<organism evidence="2 3">
    <name type="scientific">Gordonia sputi NBRC 100414</name>
    <dbReference type="NCBI Taxonomy" id="1089453"/>
    <lineage>
        <taxon>Bacteria</taxon>
        <taxon>Bacillati</taxon>
        <taxon>Actinomycetota</taxon>
        <taxon>Actinomycetes</taxon>
        <taxon>Mycobacteriales</taxon>
        <taxon>Gordoniaceae</taxon>
        <taxon>Gordonia</taxon>
    </lineage>
</organism>
<feature type="domain" description="DUF5655" evidence="1">
    <location>
        <begin position="194"/>
        <end position="302"/>
    </location>
</feature>
<dbReference type="Gene3D" id="3.40.1350.10">
    <property type="match status" value="1"/>
</dbReference>
<accession>H5U1C1</accession>
<keyword evidence="3" id="KW-1185">Reference proteome</keyword>
<dbReference type="Pfam" id="PF18899">
    <property type="entry name" value="DUF5655"/>
    <property type="match status" value="1"/>
</dbReference>
<dbReference type="eggNOG" id="COG1637">
    <property type="taxonomic scope" value="Bacteria"/>
</dbReference>
<name>H5U1C1_9ACTN</name>
<dbReference type="InterPro" id="IPR011856">
    <property type="entry name" value="tRNA_endonuc-like_dom_sf"/>
</dbReference>
<dbReference type="AlphaFoldDB" id="H5U1C1"/>
<dbReference type="RefSeq" id="WP_005206402.1">
    <property type="nucleotide sequence ID" value="NZ_BAFC01000070.1"/>
</dbReference>
<evidence type="ECO:0000313" key="3">
    <source>
        <dbReference type="Proteomes" id="UP000005845"/>
    </source>
</evidence>
<dbReference type="InterPro" id="IPR043714">
    <property type="entry name" value="DUF5655"/>
</dbReference>
<gene>
    <name evidence="2" type="ORF">GOSPT_070_00170</name>
</gene>
<proteinExistence type="predicted"/>
<dbReference type="GO" id="GO:0003676">
    <property type="term" value="F:nucleic acid binding"/>
    <property type="evidence" value="ECO:0007669"/>
    <property type="project" value="InterPro"/>
</dbReference>
<sequence>MSDLKLFRIDDGIATELTSSSVKLERSLQLVVERNMDTLFGVRFLSSEYSTGVRHGGRIDSLGLDENSSPVIFEYKRATNENVINQGLFYLDWLLDHRAEFEMLVQKRLGSEVGSAIDWRNPRLICVANGFTRYDEYAVQQINRSIELVRYRDFSGELLALELMTSTKAEPTGIDEPTTPRQQPSSKTVTDLLGQASPQLRGLYESVESYCEGLGDDVTKKVLKNYFAFRRLKNFACVEVHPQSGAVLLYLKVDPTNVVLTEGFSRDMRNIGHFGTGDLELRITNDAELETALPLIQRSYEAS</sequence>
<dbReference type="EMBL" id="BAFC01000070">
    <property type="protein sequence ID" value="GAB39529.1"/>
    <property type="molecule type" value="Genomic_DNA"/>
</dbReference>
<protein>
    <recommendedName>
        <fullName evidence="1">DUF5655 domain-containing protein</fullName>
    </recommendedName>
</protein>
<evidence type="ECO:0000313" key="2">
    <source>
        <dbReference type="EMBL" id="GAB39529.1"/>
    </source>
</evidence>
<comment type="caution">
    <text evidence="2">The sequence shown here is derived from an EMBL/GenBank/DDBJ whole genome shotgun (WGS) entry which is preliminary data.</text>
</comment>
<dbReference type="eggNOG" id="COG3586">
    <property type="taxonomic scope" value="Bacteria"/>
</dbReference>
<reference evidence="2 3" key="1">
    <citation type="submission" date="2012-02" db="EMBL/GenBank/DDBJ databases">
        <title>Whole genome shotgun sequence of Gordonia sputi NBRC 100414.</title>
        <authorList>
            <person name="Yoshida I."/>
            <person name="Hosoyama A."/>
            <person name="Tsuchikane K."/>
            <person name="Katsumata H."/>
            <person name="Yamazaki S."/>
            <person name="Fujita N."/>
        </authorList>
    </citation>
    <scope>NUCLEOTIDE SEQUENCE [LARGE SCALE GENOMIC DNA]</scope>
    <source>
        <strain evidence="2 3">NBRC 100414</strain>
    </source>
</reference>
<evidence type="ECO:0000259" key="1">
    <source>
        <dbReference type="Pfam" id="PF18899"/>
    </source>
</evidence>